<evidence type="ECO:0000256" key="5">
    <source>
        <dbReference type="ARBA" id="ARBA00022989"/>
    </source>
</evidence>
<reference evidence="9" key="1">
    <citation type="submission" date="2021-12" db="EMBL/GenBank/DDBJ databases">
        <authorList>
            <person name="King R."/>
        </authorList>
    </citation>
    <scope>NUCLEOTIDE SEQUENCE</scope>
</reference>
<feature type="transmembrane region" description="Helical" evidence="7">
    <location>
        <begin position="15"/>
        <end position="36"/>
    </location>
</feature>
<dbReference type="PANTHER" id="PTHR19229">
    <property type="entry name" value="ATP-BINDING CASSETTE TRANSPORTER SUBFAMILY A ABCA"/>
    <property type="match status" value="1"/>
</dbReference>
<evidence type="ECO:0000313" key="9">
    <source>
        <dbReference type="EMBL" id="CAG9782606.1"/>
    </source>
</evidence>
<dbReference type="AlphaFoldDB" id="A0A9N9QL96"/>
<dbReference type="Pfam" id="PF00005">
    <property type="entry name" value="ABC_tran"/>
    <property type="match status" value="1"/>
</dbReference>
<proteinExistence type="predicted"/>
<dbReference type="GO" id="GO:0005319">
    <property type="term" value="F:lipid transporter activity"/>
    <property type="evidence" value="ECO:0007669"/>
    <property type="project" value="TreeGrafter"/>
</dbReference>
<accession>A0A9N9QL96</accession>
<dbReference type="SMART" id="SM00382">
    <property type="entry name" value="AAA"/>
    <property type="match status" value="1"/>
</dbReference>
<keyword evidence="2 7" id="KW-0812">Transmembrane</keyword>
<organism evidence="9 10">
    <name type="scientific">Diatraea saccharalis</name>
    <name type="common">sugarcane borer</name>
    <dbReference type="NCBI Taxonomy" id="40085"/>
    <lineage>
        <taxon>Eukaryota</taxon>
        <taxon>Metazoa</taxon>
        <taxon>Ecdysozoa</taxon>
        <taxon>Arthropoda</taxon>
        <taxon>Hexapoda</taxon>
        <taxon>Insecta</taxon>
        <taxon>Pterygota</taxon>
        <taxon>Neoptera</taxon>
        <taxon>Endopterygota</taxon>
        <taxon>Lepidoptera</taxon>
        <taxon>Glossata</taxon>
        <taxon>Ditrysia</taxon>
        <taxon>Pyraloidea</taxon>
        <taxon>Crambidae</taxon>
        <taxon>Crambinae</taxon>
        <taxon>Diatraea</taxon>
    </lineage>
</organism>
<feature type="transmembrane region" description="Helical" evidence="7">
    <location>
        <begin position="131"/>
        <end position="151"/>
    </location>
</feature>
<evidence type="ECO:0000256" key="4">
    <source>
        <dbReference type="ARBA" id="ARBA00022840"/>
    </source>
</evidence>
<dbReference type="Gene3D" id="3.40.50.300">
    <property type="entry name" value="P-loop containing nucleotide triphosphate hydrolases"/>
    <property type="match status" value="2"/>
</dbReference>
<dbReference type="GO" id="GO:0005524">
    <property type="term" value="F:ATP binding"/>
    <property type="evidence" value="ECO:0007669"/>
    <property type="project" value="UniProtKB-KW"/>
</dbReference>
<dbReference type="InterPro" id="IPR013525">
    <property type="entry name" value="ABC2_TM"/>
</dbReference>
<feature type="transmembrane region" description="Helical" evidence="7">
    <location>
        <begin position="48"/>
        <end position="68"/>
    </location>
</feature>
<evidence type="ECO:0000256" key="1">
    <source>
        <dbReference type="ARBA" id="ARBA00004141"/>
    </source>
</evidence>
<dbReference type="InterPro" id="IPR027417">
    <property type="entry name" value="P-loop_NTPase"/>
</dbReference>
<sequence>MEVFHFPVFVARNNLPAICLLIFLYGFACCSLMHVLEKLFNEPSVANMLLFCGNAFLGLGGLTVLLILDLISQSERTDDARWVLHKVFMLAPPFTLGDGLLEIAKNTIQAQVLSRFGMDTYKDPFSSDLVIYHYLYLILVGCTLFLLNLAIEYHCFDGLLDKLYRSGGGGACSGELERLEVAAERRRVQSAAARATHAPLRLRTIGNINAGFVDDSDKKREGSPGWGAGGGELCTALLGENGAGKSTTFSLLTGQLRPTTGQIFLNNEPAKHTQLCQGYISYCPQSDAIDPLLTVIRRTVDMFELSQYADTSAGALSGGNKRKLCTAIAFMSRSPLVLLDEPTSGMDPVSRACVSRVVRGACAGAGGGGGAAGRGVLLSTHQLRDARTLCTRAALLHRGTLRDILPLPLPHDRYGKCNLNHQTQA</sequence>
<gene>
    <name evidence="9" type="ORF">DIATSA_LOCUS849</name>
</gene>
<dbReference type="InterPro" id="IPR003439">
    <property type="entry name" value="ABC_transporter-like_ATP-bd"/>
</dbReference>
<feature type="domain" description="ABC transporter" evidence="8">
    <location>
        <begin position="200"/>
        <end position="423"/>
    </location>
</feature>
<keyword evidence="5 7" id="KW-1133">Transmembrane helix</keyword>
<evidence type="ECO:0000259" key="8">
    <source>
        <dbReference type="PROSITE" id="PS50893"/>
    </source>
</evidence>
<dbReference type="PANTHER" id="PTHR19229:SF241">
    <property type="entry name" value="ABC TRANSPORTER DOMAIN-CONTAINING PROTEIN"/>
    <property type="match status" value="1"/>
</dbReference>
<dbReference type="SUPFAM" id="SSF52540">
    <property type="entry name" value="P-loop containing nucleoside triphosphate hydrolases"/>
    <property type="match status" value="1"/>
</dbReference>
<keyword evidence="4" id="KW-0067">ATP-binding</keyword>
<name>A0A9N9QL96_9NEOP</name>
<keyword evidence="10" id="KW-1185">Reference proteome</keyword>
<dbReference type="GO" id="GO:0016020">
    <property type="term" value="C:membrane"/>
    <property type="evidence" value="ECO:0007669"/>
    <property type="project" value="UniProtKB-SubCell"/>
</dbReference>
<evidence type="ECO:0000256" key="6">
    <source>
        <dbReference type="ARBA" id="ARBA00023136"/>
    </source>
</evidence>
<evidence type="ECO:0000256" key="3">
    <source>
        <dbReference type="ARBA" id="ARBA00022741"/>
    </source>
</evidence>
<keyword evidence="6 7" id="KW-0472">Membrane</keyword>
<keyword evidence="3" id="KW-0547">Nucleotide-binding</keyword>
<dbReference type="Pfam" id="PF12698">
    <property type="entry name" value="ABC2_membrane_3"/>
    <property type="match status" value="1"/>
</dbReference>
<dbReference type="GO" id="GO:0140359">
    <property type="term" value="F:ABC-type transporter activity"/>
    <property type="evidence" value="ECO:0007669"/>
    <property type="project" value="InterPro"/>
</dbReference>
<dbReference type="EMBL" id="OU893332">
    <property type="protein sequence ID" value="CAG9782606.1"/>
    <property type="molecule type" value="Genomic_DNA"/>
</dbReference>
<reference evidence="9" key="2">
    <citation type="submission" date="2022-10" db="EMBL/GenBank/DDBJ databases">
        <authorList>
            <consortium name="ENA_rothamsted_submissions"/>
            <consortium name="culmorum"/>
            <person name="King R."/>
        </authorList>
    </citation>
    <scope>NUCLEOTIDE SEQUENCE</scope>
</reference>
<dbReference type="OrthoDB" id="8061355at2759"/>
<evidence type="ECO:0000256" key="2">
    <source>
        <dbReference type="ARBA" id="ARBA00022692"/>
    </source>
</evidence>
<comment type="subcellular location">
    <subcellularLocation>
        <location evidence="1">Membrane</location>
        <topology evidence="1">Multi-pass membrane protein</topology>
    </subcellularLocation>
</comment>
<dbReference type="InterPro" id="IPR003593">
    <property type="entry name" value="AAA+_ATPase"/>
</dbReference>
<protein>
    <recommendedName>
        <fullName evidence="8">ABC transporter domain-containing protein</fullName>
    </recommendedName>
</protein>
<dbReference type="InterPro" id="IPR026082">
    <property type="entry name" value="ABCA"/>
</dbReference>
<evidence type="ECO:0000256" key="7">
    <source>
        <dbReference type="SAM" id="Phobius"/>
    </source>
</evidence>
<dbReference type="Proteomes" id="UP001153714">
    <property type="component" value="Chromosome 1"/>
</dbReference>
<dbReference type="GO" id="GO:0016887">
    <property type="term" value="F:ATP hydrolysis activity"/>
    <property type="evidence" value="ECO:0007669"/>
    <property type="project" value="InterPro"/>
</dbReference>
<evidence type="ECO:0000313" key="10">
    <source>
        <dbReference type="Proteomes" id="UP001153714"/>
    </source>
</evidence>
<dbReference type="PROSITE" id="PS50893">
    <property type="entry name" value="ABC_TRANSPORTER_2"/>
    <property type="match status" value="1"/>
</dbReference>